<dbReference type="PANTHER" id="PTHR42988">
    <property type="entry name" value="PHOSPHOHYDROLASE"/>
    <property type="match status" value="1"/>
</dbReference>
<feature type="domain" description="Calcineurin-like phosphoesterase" evidence="5">
    <location>
        <begin position="14"/>
        <end position="193"/>
    </location>
</feature>
<comment type="similarity">
    <text evidence="4">Belongs to the cyclic nucleotide phosphodiesterase class-III family.</text>
</comment>
<accession>A0A1H7RAT3</accession>
<name>A0A1H7RAT3_9SPHN</name>
<evidence type="ECO:0000313" key="6">
    <source>
        <dbReference type="EMBL" id="SEL57361.1"/>
    </source>
</evidence>
<evidence type="ECO:0000256" key="4">
    <source>
        <dbReference type="ARBA" id="ARBA00025742"/>
    </source>
</evidence>
<evidence type="ECO:0000256" key="3">
    <source>
        <dbReference type="ARBA" id="ARBA00023004"/>
    </source>
</evidence>
<dbReference type="InterPro" id="IPR029052">
    <property type="entry name" value="Metallo-depent_PP-like"/>
</dbReference>
<dbReference type="OrthoDB" id="9816081at2"/>
<dbReference type="InterPro" id="IPR004843">
    <property type="entry name" value="Calcineurin-like_PHP"/>
</dbReference>
<dbReference type="AlphaFoldDB" id="A0A1H7RAT3"/>
<dbReference type="PANTHER" id="PTHR42988:SF2">
    <property type="entry name" value="CYCLIC NUCLEOTIDE PHOSPHODIESTERASE CBUA0032-RELATED"/>
    <property type="match status" value="1"/>
</dbReference>
<dbReference type="Pfam" id="PF00149">
    <property type="entry name" value="Metallophos"/>
    <property type="match status" value="1"/>
</dbReference>
<dbReference type="Proteomes" id="UP000199214">
    <property type="component" value="Unassembled WGS sequence"/>
</dbReference>
<keyword evidence="2" id="KW-0378">Hydrolase</keyword>
<organism evidence="6 7">
    <name type="scientific">Sphingomonas palmae</name>
    <dbReference type="NCBI Taxonomy" id="1855283"/>
    <lineage>
        <taxon>Bacteria</taxon>
        <taxon>Pseudomonadati</taxon>
        <taxon>Pseudomonadota</taxon>
        <taxon>Alphaproteobacteria</taxon>
        <taxon>Sphingomonadales</taxon>
        <taxon>Sphingomonadaceae</taxon>
        <taxon>Sphingomonas</taxon>
    </lineage>
</organism>
<protein>
    <submittedName>
        <fullName evidence="6">3',5'-cyclic AMP phosphodiesterase CpdA</fullName>
    </submittedName>
</protein>
<sequence length="378" mass="40586">MTDARAPSRSITWVHIGDLHLDEADGWQSRDCLAAIVDQVETRLRGSVDFVYLPGDNANHGTPEKYRVMTDTLSALTVPWRIIPGDHDFEPGDLAAYDAAIPPANRPDHEVIAGHRCIFLNIVSAGAGGPDFRLTMHDRNRIAEELARASAEQQTPLVFMHAYPGDLAADGGAVALSFIHGDVAFVDTGHTHYNELLNDGYVVYGATRSTGQIEEGRGRAGFAIVTVHDGVPSWRFRTLDAPWPHVQIVSPCDRRLVTRPADPYQVPRPGSVTVTACVHGAAHDSNVTLEHGSTATPMTRGADGWWRGAVSLDAGLHALRVTCGNSQDTIDVLVRGADAIPKRRLPVAPGQDCHAVGAWPIAGIDGAQLGPNKNGAGW</sequence>
<dbReference type="Gene3D" id="3.60.21.10">
    <property type="match status" value="1"/>
</dbReference>
<dbReference type="EMBL" id="FNZZ01000004">
    <property type="protein sequence ID" value="SEL57361.1"/>
    <property type="molecule type" value="Genomic_DNA"/>
</dbReference>
<proteinExistence type="inferred from homology"/>
<evidence type="ECO:0000256" key="1">
    <source>
        <dbReference type="ARBA" id="ARBA00022723"/>
    </source>
</evidence>
<dbReference type="InterPro" id="IPR050884">
    <property type="entry name" value="CNP_phosphodiesterase-III"/>
</dbReference>
<evidence type="ECO:0000256" key="2">
    <source>
        <dbReference type="ARBA" id="ARBA00022801"/>
    </source>
</evidence>
<reference evidence="7" key="1">
    <citation type="submission" date="2016-10" db="EMBL/GenBank/DDBJ databases">
        <authorList>
            <person name="Varghese N."/>
            <person name="Submissions S."/>
        </authorList>
    </citation>
    <scope>NUCLEOTIDE SEQUENCE [LARGE SCALE GENOMIC DNA]</scope>
    <source>
        <strain evidence="7">JS21-1</strain>
    </source>
</reference>
<evidence type="ECO:0000313" key="7">
    <source>
        <dbReference type="Proteomes" id="UP000199214"/>
    </source>
</evidence>
<dbReference type="SUPFAM" id="SSF56300">
    <property type="entry name" value="Metallo-dependent phosphatases"/>
    <property type="match status" value="1"/>
</dbReference>
<keyword evidence="1" id="KW-0479">Metal-binding</keyword>
<dbReference type="GO" id="GO:0016787">
    <property type="term" value="F:hydrolase activity"/>
    <property type="evidence" value="ECO:0007669"/>
    <property type="project" value="UniProtKB-KW"/>
</dbReference>
<evidence type="ECO:0000259" key="5">
    <source>
        <dbReference type="Pfam" id="PF00149"/>
    </source>
</evidence>
<dbReference type="STRING" id="1855283.SAMN05216382_2189"/>
<keyword evidence="3" id="KW-0408">Iron</keyword>
<gene>
    <name evidence="6" type="ORF">SAMN05216382_2189</name>
</gene>
<keyword evidence="7" id="KW-1185">Reference proteome</keyword>
<dbReference type="GO" id="GO:0046872">
    <property type="term" value="F:metal ion binding"/>
    <property type="evidence" value="ECO:0007669"/>
    <property type="project" value="UniProtKB-KW"/>
</dbReference>
<dbReference type="RefSeq" id="WP_093006226.1">
    <property type="nucleotide sequence ID" value="NZ_FNZZ01000004.1"/>
</dbReference>